<evidence type="ECO:0000256" key="3">
    <source>
        <dbReference type="ARBA" id="ARBA00023237"/>
    </source>
</evidence>
<sequence length="559" mass="59750">MKAIKIITPVLSLFLVACQSVDRPQPTAAKEAVNESVVLAKNAAAKPTPPPAMMPADVQRELNNSQNIGSVSSAPAERRFDVSANNVDARVFFPSLVKGTPLSVAVHPNVQGKISLSLKGVTLSEAIKVVEDIYGYEVSREGRILRVYPAGMRTETFPLNYLSMKREGLSLTSVSSGRISDNNANNSNSNNSSNNSNSSSGFGNNSDSGSNNSNGGDNTNGTFIRSTTETDFWGELTDTLTAIIGGNDDGRKVVVTPQAGLVTVRAFPNELREVRGFIQKAESHLQRQVILEAKILEVTLSDGYQQGIQWDNVVGHVGNTDVSFGTSPGSGLTDQITSAIGGVTSINFKGNDFSTMINLLDTQGDVDVLSSPRVTASNNQKAVIKVGNDEYFVTDVSSTTVAGTTPVTTPQVELTPFFSGIALDVTPQIDAEGNVLLHVHPSVIDVKEQTKSIKVSDSTLELPLAQSEIRESDTVIKAASGDVVVIGGLMKSDTTKIVSKVPLLGDIPLLGELFTNRSNATKKTELIIMLKPTVVGGDTWANELQRSRDLIERWYPSDK</sequence>
<comment type="caution">
    <text evidence="6">The sequence shown here is derived from an EMBL/GenBank/DDBJ whole genome shotgun (WGS) entry which is preliminary data.</text>
</comment>
<dbReference type="PANTHER" id="PTHR30332:SF17">
    <property type="entry name" value="TYPE IV PILIATION SYSTEM PROTEIN DR_0774-RELATED"/>
    <property type="match status" value="1"/>
</dbReference>
<keyword evidence="7" id="KW-1185">Reference proteome</keyword>
<dbReference type="InterPro" id="IPR004846">
    <property type="entry name" value="T2SS/T3SS_dom"/>
</dbReference>
<dbReference type="NCBIfam" id="TIGR02519">
    <property type="entry name" value="pilus_MshL"/>
    <property type="match status" value="1"/>
</dbReference>
<dbReference type="InterPro" id="IPR011662">
    <property type="entry name" value="Secretin/TonB_short_N"/>
</dbReference>
<evidence type="ECO:0000259" key="5">
    <source>
        <dbReference type="SMART" id="SM00965"/>
    </source>
</evidence>
<evidence type="ECO:0000313" key="6">
    <source>
        <dbReference type="EMBL" id="MBR9729068.1"/>
    </source>
</evidence>
<accession>A0ABS5I4W9</accession>
<name>A0ABS5I4W9_9GAMM</name>
<keyword evidence="2" id="KW-0472">Membrane</keyword>
<evidence type="ECO:0000313" key="7">
    <source>
        <dbReference type="Proteomes" id="UP000811844"/>
    </source>
</evidence>
<keyword evidence="3" id="KW-0998">Cell outer membrane</keyword>
<feature type="region of interest" description="Disordered" evidence="4">
    <location>
        <begin position="174"/>
        <end position="223"/>
    </location>
</feature>
<dbReference type="PROSITE" id="PS00875">
    <property type="entry name" value="T2SP_D"/>
    <property type="match status" value="1"/>
</dbReference>
<reference evidence="6 7" key="1">
    <citation type="submission" date="2020-02" db="EMBL/GenBank/DDBJ databases">
        <title>Shewanella WXL01 sp. nov., a marine bacterium isolated from green algae in Luhuitou Fringing Reef (Northern South China Sea).</title>
        <authorList>
            <person name="Wang X."/>
        </authorList>
    </citation>
    <scope>NUCLEOTIDE SEQUENCE [LARGE SCALE GENOMIC DNA]</scope>
    <source>
        <strain evidence="6 7">MCCC 1A01895</strain>
    </source>
</reference>
<protein>
    <submittedName>
        <fullName evidence="6">Pilus (MSHA type) biogenesis protein MshL</fullName>
    </submittedName>
</protein>
<evidence type="ECO:0000256" key="2">
    <source>
        <dbReference type="ARBA" id="ARBA00023136"/>
    </source>
</evidence>
<dbReference type="PANTHER" id="PTHR30332">
    <property type="entry name" value="PROBABLE GENERAL SECRETION PATHWAY PROTEIN D"/>
    <property type="match status" value="1"/>
</dbReference>
<dbReference type="PRINTS" id="PR00811">
    <property type="entry name" value="BCTERIALGSPD"/>
</dbReference>
<dbReference type="RefSeq" id="WP_153665621.1">
    <property type="nucleotide sequence ID" value="NZ_JAAIKR010000015.1"/>
</dbReference>
<dbReference type="Pfam" id="PF00263">
    <property type="entry name" value="Secretin"/>
    <property type="match status" value="1"/>
</dbReference>
<organism evidence="6 7">
    <name type="scientific">Shewanella intestini</name>
    <dbReference type="NCBI Taxonomy" id="2017544"/>
    <lineage>
        <taxon>Bacteria</taxon>
        <taxon>Pseudomonadati</taxon>
        <taxon>Pseudomonadota</taxon>
        <taxon>Gammaproteobacteria</taxon>
        <taxon>Alteromonadales</taxon>
        <taxon>Shewanellaceae</taxon>
        <taxon>Shewanella</taxon>
    </lineage>
</organism>
<dbReference type="PROSITE" id="PS51257">
    <property type="entry name" value="PROKAR_LIPOPROTEIN"/>
    <property type="match status" value="1"/>
</dbReference>
<dbReference type="InterPro" id="IPR004845">
    <property type="entry name" value="T2SS_GspD_CS"/>
</dbReference>
<dbReference type="InterPro" id="IPR050810">
    <property type="entry name" value="Bact_Secretion_Sys_Channel"/>
</dbReference>
<evidence type="ECO:0000256" key="1">
    <source>
        <dbReference type="ARBA" id="ARBA00022448"/>
    </source>
</evidence>
<evidence type="ECO:0000256" key="4">
    <source>
        <dbReference type="SAM" id="MobiDB-lite"/>
    </source>
</evidence>
<dbReference type="Pfam" id="PF07655">
    <property type="entry name" value="Secretin_N_2"/>
    <property type="match status" value="1"/>
</dbReference>
<proteinExistence type="predicted"/>
<feature type="compositionally biased region" description="Low complexity" evidence="4">
    <location>
        <begin position="180"/>
        <end position="221"/>
    </location>
</feature>
<keyword evidence="1" id="KW-0813">Transport</keyword>
<feature type="domain" description="Secretin/TonB short N-terminal" evidence="5">
    <location>
        <begin position="102"/>
        <end position="150"/>
    </location>
</feature>
<gene>
    <name evidence="6" type="primary">mshL</name>
    <name evidence="6" type="ORF">G3R48_13900</name>
</gene>
<dbReference type="Proteomes" id="UP000811844">
    <property type="component" value="Unassembled WGS sequence"/>
</dbReference>
<dbReference type="InterPro" id="IPR011514">
    <property type="entry name" value="Secretin_N_2"/>
</dbReference>
<dbReference type="SMART" id="SM00965">
    <property type="entry name" value="STN"/>
    <property type="match status" value="1"/>
</dbReference>
<dbReference type="InterPro" id="IPR013358">
    <property type="entry name" value="Pilus_biogenesis_MshL"/>
</dbReference>
<dbReference type="InterPro" id="IPR001775">
    <property type="entry name" value="GspD/PilQ"/>
</dbReference>
<dbReference type="EMBL" id="JAAIKR010000015">
    <property type="protein sequence ID" value="MBR9729068.1"/>
    <property type="molecule type" value="Genomic_DNA"/>
</dbReference>